<evidence type="ECO:0000313" key="3">
    <source>
        <dbReference type="Proteomes" id="UP001595752"/>
    </source>
</evidence>
<feature type="compositionally biased region" description="Polar residues" evidence="1">
    <location>
        <begin position="1"/>
        <end position="19"/>
    </location>
</feature>
<evidence type="ECO:0000313" key="2">
    <source>
        <dbReference type="EMBL" id="MFC3885802.1"/>
    </source>
</evidence>
<accession>A0ABV8B8I2</accession>
<feature type="compositionally biased region" description="Basic and acidic residues" evidence="1">
    <location>
        <begin position="20"/>
        <end position="36"/>
    </location>
</feature>
<keyword evidence="3" id="KW-1185">Reference proteome</keyword>
<sequence length="49" mass="5628">MPMRNTTGTLDNQNNANETSRLKAERKSHRNNEDKPTSNLSGLHLNRKH</sequence>
<reference evidence="3" key="1">
    <citation type="journal article" date="2019" name="Int. J. Syst. Evol. Microbiol.">
        <title>The Global Catalogue of Microorganisms (GCM) 10K type strain sequencing project: providing services to taxonomists for standard genome sequencing and annotation.</title>
        <authorList>
            <consortium name="The Broad Institute Genomics Platform"/>
            <consortium name="The Broad Institute Genome Sequencing Center for Infectious Disease"/>
            <person name="Wu L."/>
            <person name="Ma J."/>
        </authorList>
    </citation>
    <scope>NUCLEOTIDE SEQUENCE [LARGE SCALE GENOMIC DNA]</scope>
    <source>
        <strain evidence="3">CCUG 61889</strain>
    </source>
</reference>
<dbReference type="EMBL" id="JBHRZT010000072">
    <property type="protein sequence ID" value="MFC3885802.1"/>
    <property type="molecule type" value="Genomic_DNA"/>
</dbReference>
<comment type="caution">
    <text evidence="2">The sequence shown here is derived from an EMBL/GenBank/DDBJ whole genome shotgun (WGS) entry which is preliminary data.</text>
</comment>
<proteinExistence type="predicted"/>
<evidence type="ECO:0000256" key="1">
    <source>
        <dbReference type="SAM" id="MobiDB-lite"/>
    </source>
</evidence>
<dbReference type="RefSeq" id="WP_377918192.1">
    <property type="nucleotide sequence ID" value="NZ_JBHRZT010000072.1"/>
</dbReference>
<organism evidence="2 3">
    <name type="scientific">Bacillus songklensis</name>
    <dbReference type="NCBI Taxonomy" id="1069116"/>
    <lineage>
        <taxon>Bacteria</taxon>
        <taxon>Bacillati</taxon>
        <taxon>Bacillota</taxon>
        <taxon>Bacilli</taxon>
        <taxon>Bacillales</taxon>
        <taxon>Bacillaceae</taxon>
        <taxon>Bacillus</taxon>
    </lineage>
</organism>
<feature type="region of interest" description="Disordered" evidence="1">
    <location>
        <begin position="1"/>
        <end position="49"/>
    </location>
</feature>
<gene>
    <name evidence="2" type="ORF">ACFOU2_20915</name>
</gene>
<protein>
    <submittedName>
        <fullName evidence="2">Uncharacterized protein</fullName>
    </submittedName>
</protein>
<name>A0ABV8B8I2_9BACI</name>
<dbReference type="Proteomes" id="UP001595752">
    <property type="component" value="Unassembled WGS sequence"/>
</dbReference>